<dbReference type="AlphaFoldDB" id="A0A2D0JLE5"/>
<organism evidence="2 3">
    <name type="scientific">Xenorhabdus miraniensis</name>
    <dbReference type="NCBI Taxonomy" id="351674"/>
    <lineage>
        <taxon>Bacteria</taxon>
        <taxon>Pseudomonadati</taxon>
        <taxon>Pseudomonadota</taxon>
        <taxon>Gammaproteobacteria</taxon>
        <taxon>Enterobacterales</taxon>
        <taxon>Morganellaceae</taxon>
        <taxon>Xenorhabdus</taxon>
    </lineage>
</organism>
<accession>A0A2D0JLE5</accession>
<dbReference type="CDD" id="cd00093">
    <property type="entry name" value="HTH_XRE"/>
    <property type="match status" value="1"/>
</dbReference>
<protein>
    <submittedName>
        <fullName evidence="2">Transcriptional regulator</fullName>
    </submittedName>
</protein>
<reference evidence="2 3" key="1">
    <citation type="journal article" date="2017" name="Nat. Microbiol.">
        <title>Natural product diversity associated with the nematode symbionts Photorhabdus and Xenorhabdus.</title>
        <authorList>
            <person name="Tobias N.J."/>
            <person name="Wolff H."/>
            <person name="Djahanschiri B."/>
            <person name="Grundmann F."/>
            <person name="Kronenwerth M."/>
            <person name="Shi Y.M."/>
            <person name="Simonyi S."/>
            <person name="Grun P."/>
            <person name="Shapiro-Ilan D."/>
            <person name="Pidot S.J."/>
            <person name="Stinear T.P."/>
            <person name="Ebersberger I."/>
            <person name="Bode H.B."/>
        </authorList>
    </citation>
    <scope>NUCLEOTIDE SEQUENCE [LARGE SCALE GENOMIC DNA]</scope>
    <source>
        <strain evidence="2 3">DSM 17902</strain>
    </source>
</reference>
<evidence type="ECO:0000259" key="1">
    <source>
        <dbReference type="PROSITE" id="PS50943"/>
    </source>
</evidence>
<keyword evidence="3" id="KW-1185">Reference proteome</keyword>
<dbReference type="Pfam" id="PF07022">
    <property type="entry name" value="Phage_CI_repr"/>
    <property type="match status" value="1"/>
</dbReference>
<dbReference type="SUPFAM" id="SSF47413">
    <property type="entry name" value="lambda repressor-like DNA-binding domains"/>
    <property type="match status" value="1"/>
</dbReference>
<dbReference type="InterPro" id="IPR010744">
    <property type="entry name" value="Phage_CI_N"/>
</dbReference>
<dbReference type="GO" id="GO:0045892">
    <property type="term" value="P:negative regulation of DNA-templated transcription"/>
    <property type="evidence" value="ECO:0007669"/>
    <property type="project" value="InterPro"/>
</dbReference>
<comment type="caution">
    <text evidence="2">The sequence shown here is derived from an EMBL/GenBank/DDBJ whole genome shotgun (WGS) entry which is preliminary data.</text>
</comment>
<evidence type="ECO:0000313" key="3">
    <source>
        <dbReference type="Proteomes" id="UP000221980"/>
    </source>
</evidence>
<sequence length="197" mass="21992">MAEVSFVEPTKESIAERLKQLIGNRSVRSAARDWGLSFSTLNNYLTRGTEPSLNVALKISQVEQVSVEWIATGSEMSEVKDRKDTSAIEQEKNEKLSTAWHYVFESLPAQDINSLLKLIHRKGVEGLLSMTQTTQAKQDVEDIIDRLDIRPTLRQAIKVALAGDEATDQEILRRISNNEGSLEPETDIVQVVNKNAG</sequence>
<dbReference type="InterPro" id="IPR010982">
    <property type="entry name" value="Lambda_DNA-bd_dom_sf"/>
</dbReference>
<feature type="domain" description="HTH cro/C1-type" evidence="1">
    <location>
        <begin position="35"/>
        <end position="70"/>
    </location>
</feature>
<proteinExistence type="predicted"/>
<dbReference type="EMBL" id="NITZ01000022">
    <property type="protein sequence ID" value="PHM47122.1"/>
    <property type="molecule type" value="Genomic_DNA"/>
</dbReference>
<gene>
    <name evidence="2" type="ORF">Xmir_03541</name>
</gene>
<dbReference type="GO" id="GO:0003677">
    <property type="term" value="F:DNA binding"/>
    <property type="evidence" value="ECO:0007669"/>
    <property type="project" value="InterPro"/>
</dbReference>
<name>A0A2D0JLE5_9GAMM</name>
<dbReference type="Proteomes" id="UP000221980">
    <property type="component" value="Unassembled WGS sequence"/>
</dbReference>
<dbReference type="PROSITE" id="PS50943">
    <property type="entry name" value="HTH_CROC1"/>
    <property type="match status" value="1"/>
</dbReference>
<evidence type="ECO:0000313" key="2">
    <source>
        <dbReference type="EMBL" id="PHM47122.1"/>
    </source>
</evidence>
<dbReference type="InterPro" id="IPR001387">
    <property type="entry name" value="Cro/C1-type_HTH"/>
</dbReference>
<dbReference type="Gene3D" id="1.10.260.40">
    <property type="entry name" value="lambda repressor-like DNA-binding domains"/>
    <property type="match status" value="1"/>
</dbReference>